<evidence type="ECO:0000256" key="1">
    <source>
        <dbReference type="SAM" id="MobiDB-lite"/>
    </source>
</evidence>
<feature type="domain" description="N-acetyltransferase" evidence="3">
    <location>
        <begin position="34"/>
        <end position="233"/>
    </location>
</feature>
<dbReference type="Pfam" id="PF00583">
    <property type="entry name" value="Acetyltransf_1"/>
    <property type="match status" value="1"/>
</dbReference>
<dbReference type="GO" id="GO:0016747">
    <property type="term" value="F:acyltransferase activity, transferring groups other than amino-acyl groups"/>
    <property type="evidence" value="ECO:0007669"/>
    <property type="project" value="InterPro"/>
</dbReference>
<comment type="caution">
    <text evidence="4">The sequence shown here is derived from an EMBL/GenBank/DDBJ whole genome shotgun (WGS) entry which is preliminary data.</text>
</comment>
<reference evidence="4 5" key="1">
    <citation type="submission" date="2019-02" db="EMBL/GenBank/DDBJ databases">
        <title>Deep-cultivation of Planctomycetes and their phenomic and genomic characterization uncovers novel biology.</title>
        <authorList>
            <person name="Wiegand S."/>
            <person name="Jogler M."/>
            <person name="Boedeker C."/>
            <person name="Pinto D."/>
            <person name="Vollmers J."/>
            <person name="Rivas-Marin E."/>
            <person name="Kohn T."/>
            <person name="Peeters S.H."/>
            <person name="Heuer A."/>
            <person name="Rast P."/>
            <person name="Oberbeckmann S."/>
            <person name="Bunk B."/>
            <person name="Jeske O."/>
            <person name="Meyerdierks A."/>
            <person name="Storesund J.E."/>
            <person name="Kallscheuer N."/>
            <person name="Luecker S."/>
            <person name="Lage O.M."/>
            <person name="Pohl T."/>
            <person name="Merkel B.J."/>
            <person name="Hornburger P."/>
            <person name="Mueller R.-W."/>
            <person name="Bruemmer F."/>
            <person name="Labrenz M."/>
            <person name="Spormann A.M."/>
            <person name="Op Den Camp H."/>
            <person name="Overmann J."/>
            <person name="Amann R."/>
            <person name="Jetten M.S.M."/>
            <person name="Mascher T."/>
            <person name="Medema M.H."/>
            <person name="Devos D.P."/>
            <person name="Kaster A.-K."/>
            <person name="Ovreas L."/>
            <person name="Rohde M."/>
            <person name="Galperin M.Y."/>
            <person name="Jogler C."/>
        </authorList>
    </citation>
    <scope>NUCLEOTIDE SEQUENCE [LARGE SCALE GENOMIC DNA]</scope>
    <source>
        <strain evidence="4 5">Pla52o</strain>
    </source>
</reference>
<dbReference type="AlphaFoldDB" id="A0A5C6C889"/>
<dbReference type="InterPro" id="IPR003010">
    <property type="entry name" value="C-N_Hydrolase"/>
</dbReference>
<dbReference type="CDD" id="cd07574">
    <property type="entry name" value="nitrilase_Rim1_like"/>
    <property type="match status" value="1"/>
</dbReference>
<dbReference type="GO" id="GO:0016787">
    <property type="term" value="F:hydrolase activity"/>
    <property type="evidence" value="ECO:0007669"/>
    <property type="project" value="UniProtKB-KW"/>
</dbReference>
<dbReference type="Pfam" id="PF00795">
    <property type="entry name" value="CN_hydrolase"/>
    <property type="match status" value="1"/>
</dbReference>
<feature type="region of interest" description="Disordered" evidence="1">
    <location>
        <begin position="1"/>
        <end position="20"/>
    </location>
</feature>
<dbReference type="SUPFAM" id="SSF56317">
    <property type="entry name" value="Carbon-nitrogen hydrolase"/>
    <property type="match status" value="1"/>
</dbReference>
<protein>
    <submittedName>
        <fullName evidence="4">C-N hydrolase family amidase</fullName>
    </submittedName>
</protein>
<sequence>MNDYARGENHSKSIPSRGAEESDELDLSKFEWNLAVRPTTIADLDALLAIQAKCFPGMPMWTLEQIESQLERFPEGQFVVECDGKVIASCSSLLVHYDDNLEWHNWQKVADGGFIRNHVPGGDTMYGIEIMVDPDFRGMRLSRRLYQARKDVCRRMNVARMIIAGRIPGYHKHADELSAREYIERVVEKAIFDPVLTAQLANGFALQGLIPNYLPSDVESAGYATFLEWKNLDHNRTPTRRYRHSVEPVRIGAVQYQMRAVKDFEEFAHQARYFVDVAGDYKCDFLLFPELFTLQLLSCLPPQRPGSAARALSEFTPQYLELFTEMAISFNTNIIGGSHFVVEDDTLYNISYLFRRDGSIEKQYKLHITPSERRWWGVTGGDKVEVFDTDCGPISIQICYDCEFPEVSRIAAERGANMMFVPFNTDTRLGYLRVRLCAQARCIENHFYVAIAGCTGNLPFVENADIHYAQSAIFTPADVTFARDAIGAEANANVEMVIIHDVDLELLRRHREQGNVTNWRDRRTDMYQVNYKGGNEVRNI</sequence>
<dbReference type="Gene3D" id="3.40.630.30">
    <property type="match status" value="1"/>
</dbReference>
<accession>A0A5C6C889</accession>
<keyword evidence="4" id="KW-0378">Hydrolase</keyword>
<dbReference type="InterPro" id="IPR000182">
    <property type="entry name" value="GNAT_dom"/>
</dbReference>
<name>A0A5C6C889_9BACT</name>
<evidence type="ECO:0000313" key="4">
    <source>
        <dbReference type="EMBL" id="TWU20247.1"/>
    </source>
</evidence>
<dbReference type="Gene3D" id="3.60.110.10">
    <property type="entry name" value="Carbon-nitrogen hydrolase"/>
    <property type="match status" value="1"/>
</dbReference>
<dbReference type="CDD" id="cd04301">
    <property type="entry name" value="NAT_SF"/>
    <property type="match status" value="1"/>
</dbReference>
<dbReference type="Proteomes" id="UP000316304">
    <property type="component" value="Unassembled WGS sequence"/>
</dbReference>
<evidence type="ECO:0000313" key="5">
    <source>
        <dbReference type="Proteomes" id="UP000316304"/>
    </source>
</evidence>
<dbReference type="InterPro" id="IPR016181">
    <property type="entry name" value="Acyl_CoA_acyltransferase"/>
</dbReference>
<organism evidence="4 5">
    <name type="scientific">Novipirellula galeiformis</name>
    <dbReference type="NCBI Taxonomy" id="2528004"/>
    <lineage>
        <taxon>Bacteria</taxon>
        <taxon>Pseudomonadati</taxon>
        <taxon>Planctomycetota</taxon>
        <taxon>Planctomycetia</taxon>
        <taxon>Pirellulales</taxon>
        <taxon>Pirellulaceae</taxon>
        <taxon>Novipirellula</taxon>
    </lineage>
</organism>
<evidence type="ECO:0000259" key="3">
    <source>
        <dbReference type="PROSITE" id="PS51186"/>
    </source>
</evidence>
<dbReference type="InterPro" id="IPR036526">
    <property type="entry name" value="C-N_Hydrolase_sf"/>
</dbReference>
<feature type="compositionally biased region" description="Basic and acidic residues" evidence="1">
    <location>
        <begin position="1"/>
        <end position="11"/>
    </location>
</feature>
<gene>
    <name evidence="4" type="ORF">Pla52o_47630</name>
</gene>
<keyword evidence="5" id="KW-1185">Reference proteome</keyword>
<dbReference type="PROSITE" id="PS50263">
    <property type="entry name" value="CN_HYDROLASE"/>
    <property type="match status" value="1"/>
</dbReference>
<proteinExistence type="predicted"/>
<evidence type="ECO:0000259" key="2">
    <source>
        <dbReference type="PROSITE" id="PS50263"/>
    </source>
</evidence>
<dbReference type="SUPFAM" id="SSF55729">
    <property type="entry name" value="Acyl-CoA N-acyltransferases (Nat)"/>
    <property type="match status" value="1"/>
</dbReference>
<dbReference type="PANTHER" id="PTHR23088:SF50">
    <property type="entry name" value="HYDROLASE YHCX"/>
    <property type="match status" value="1"/>
</dbReference>
<feature type="domain" description="CN hydrolase" evidence="2">
    <location>
        <begin position="249"/>
        <end position="504"/>
    </location>
</feature>
<dbReference type="PANTHER" id="PTHR23088">
    <property type="entry name" value="NITRILASE-RELATED"/>
    <property type="match status" value="1"/>
</dbReference>
<dbReference type="PROSITE" id="PS51186">
    <property type="entry name" value="GNAT"/>
    <property type="match status" value="1"/>
</dbReference>
<dbReference type="EMBL" id="SJPT01000009">
    <property type="protein sequence ID" value="TWU20247.1"/>
    <property type="molecule type" value="Genomic_DNA"/>
</dbReference>